<dbReference type="EMBL" id="CP072110">
    <property type="protein sequence ID" value="QTH63321.1"/>
    <property type="molecule type" value="Genomic_DNA"/>
</dbReference>
<dbReference type="NCBIfam" id="TIGR00254">
    <property type="entry name" value="GGDEF"/>
    <property type="match status" value="1"/>
</dbReference>
<evidence type="ECO:0000313" key="6">
    <source>
        <dbReference type="EMBL" id="QTH63321.1"/>
    </source>
</evidence>
<dbReference type="InterPro" id="IPR005330">
    <property type="entry name" value="MHYT_dom"/>
</dbReference>
<dbReference type="Gene3D" id="3.30.450.20">
    <property type="entry name" value="PAS domain"/>
    <property type="match status" value="3"/>
</dbReference>
<accession>A0A975DA25</accession>
<dbReference type="InterPro" id="IPR043128">
    <property type="entry name" value="Rev_trsase/Diguanyl_cyclase"/>
</dbReference>
<dbReference type="PROSITE" id="PS50924">
    <property type="entry name" value="MHYT"/>
    <property type="match status" value="1"/>
</dbReference>
<feature type="domain" description="GGDEF" evidence="4">
    <location>
        <begin position="659"/>
        <end position="787"/>
    </location>
</feature>
<dbReference type="AlphaFoldDB" id="A0A975DA25"/>
<evidence type="ECO:0000259" key="3">
    <source>
        <dbReference type="PROSITE" id="PS50113"/>
    </source>
</evidence>
<dbReference type="InterPro" id="IPR013656">
    <property type="entry name" value="PAS_4"/>
</dbReference>
<dbReference type="PANTHER" id="PTHR44757">
    <property type="entry name" value="DIGUANYLATE CYCLASE DGCP"/>
    <property type="match status" value="1"/>
</dbReference>
<dbReference type="InterPro" id="IPR001610">
    <property type="entry name" value="PAC"/>
</dbReference>
<dbReference type="InterPro" id="IPR013767">
    <property type="entry name" value="PAS_fold"/>
</dbReference>
<dbReference type="InterPro" id="IPR029787">
    <property type="entry name" value="Nucleotide_cyclase"/>
</dbReference>
<evidence type="ECO:0000256" key="1">
    <source>
        <dbReference type="PROSITE-ProRule" id="PRU00244"/>
    </source>
</evidence>
<dbReference type="Gene3D" id="3.30.70.270">
    <property type="match status" value="1"/>
</dbReference>
<feature type="transmembrane region" description="Helical" evidence="1">
    <location>
        <begin position="156"/>
        <end position="173"/>
    </location>
</feature>
<name>A0A975DA25_9GAMM</name>
<keyword evidence="1" id="KW-0812">Transmembrane</keyword>
<dbReference type="SUPFAM" id="SSF55073">
    <property type="entry name" value="Nucleotide cyclase"/>
    <property type="match status" value="1"/>
</dbReference>
<dbReference type="PANTHER" id="PTHR44757:SF2">
    <property type="entry name" value="BIOFILM ARCHITECTURE MAINTENANCE PROTEIN MBAA"/>
    <property type="match status" value="1"/>
</dbReference>
<evidence type="ECO:0000313" key="7">
    <source>
        <dbReference type="Proteomes" id="UP000682739"/>
    </source>
</evidence>
<dbReference type="Pfam" id="PF00989">
    <property type="entry name" value="PAS"/>
    <property type="match status" value="1"/>
</dbReference>
<dbReference type="Pfam" id="PF08447">
    <property type="entry name" value="PAS_3"/>
    <property type="match status" value="1"/>
</dbReference>
<dbReference type="Pfam" id="PF00990">
    <property type="entry name" value="GGDEF"/>
    <property type="match status" value="1"/>
</dbReference>
<dbReference type="GO" id="GO:0016020">
    <property type="term" value="C:membrane"/>
    <property type="evidence" value="ECO:0007669"/>
    <property type="project" value="UniProtKB-UniRule"/>
</dbReference>
<dbReference type="Gene3D" id="2.10.70.100">
    <property type="match status" value="1"/>
</dbReference>
<dbReference type="PROSITE" id="PS50887">
    <property type="entry name" value="GGDEF"/>
    <property type="match status" value="1"/>
</dbReference>
<dbReference type="InterPro" id="IPR052155">
    <property type="entry name" value="Biofilm_reg_signaling"/>
</dbReference>
<keyword evidence="1" id="KW-1133">Transmembrane helix</keyword>
<dbReference type="CDD" id="cd01949">
    <property type="entry name" value="GGDEF"/>
    <property type="match status" value="1"/>
</dbReference>
<organism evidence="6 7">
    <name type="scientific">Psychrosphaera ytuae</name>
    <dbReference type="NCBI Taxonomy" id="2820710"/>
    <lineage>
        <taxon>Bacteria</taxon>
        <taxon>Pseudomonadati</taxon>
        <taxon>Pseudomonadota</taxon>
        <taxon>Gammaproteobacteria</taxon>
        <taxon>Alteromonadales</taxon>
        <taxon>Pseudoalteromonadaceae</taxon>
        <taxon>Psychrosphaera</taxon>
    </lineage>
</organism>
<evidence type="ECO:0000259" key="4">
    <source>
        <dbReference type="PROSITE" id="PS50887"/>
    </source>
</evidence>
<proteinExistence type="predicted"/>
<dbReference type="CDD" id="cd00130">
    <property type="entry name" value="PAS"/>
    <property type="match status" value="2"/>
</dbReference>
<dbReference type="SMART" id="SM00086">
    <property type="entry name" value="PAC"/>
    <property type="match status" value="3"/>
</dbReference>
<dbReference type="SMART" id="SM00091">
    <property type="entry name" value="PAS"/>
    <property type="match status" value="3"/>
</dbReference>
<dbReference type="SUPFAM" id="SSF55785">
    <property type="entry name" value="PYP-like sensor domain (PAS domain)"/>
    <property type="match status" value="3"/>
</dbReference>
<keyword evidence="7" id="KW-1185">Reference proteome</keyword>
<feature type="domain" description="MHYT" evidence="5">
    <location>
        <begin position="24"/>
        <end position="215"/>
    </location>
</feature>
<keyword evidence="1" id="KW-0472">Membrane</keyword>
<protein>
    <submittedName>
        <fullName evidence="6">Diguanylate cyclase</fullName>
    </submittedName>
</protein>
<dbReference type="Pfam" id="PF03707">
    <property type="entry name" value="MHYT"/>
    <property type="match status" value="4"/>
</dbReference>
<dbReference type="InterPro" id="IPR000160">
    <property type="entry name" value="GGDEF_dom"/>
</dbReference>
<dbReference type="RefSeq" id="WP_208831378.1">
    <property type="nucleotide sequence ID" value="NZ_CP072110.1"/>
</dbReference>
<feature type="domain" description="PAS" evidence="2">
    <location>
        <begin position="379"/>
        <end position="458"/>
    </location>
</feature>
<dbReference type="PROSITE" id="PS50113">
    <property type="entry name" value="PAC"/>
    <property type="match status" value="1"/>
</dbReference>
<feature type="transmembrane region" description="Helical" evidence="1">
    <location>
        <begin position="93"/>
        <end position="113"/>
    </location>
</feature>
<dbReference type="InterPro" id="IPR000700">
    <property type="entry name" value="PAS-assoc_C"/>
</dbReference>
<feature type="domain" description="PAS" evidence="2">
    <location>
        <begin position="258"/>
        <end position="312"/>
    </location>
</feature>
<dbReference type="PROSITE" id="PS50112">
    <property type="entry name" value="PAS"/>
    <property type="match status" value="2"/>
</dbReference>
<feature type="transmembrane region" description="Helical" evidence="1">
    <location>
        <begin position="62"/>
        <end position="87"/>
    </location>
</feature>
<dbReference type="KEGG" id="psym:J1N51_11340"/>
<dbReference type="Pfam" id="PF08448">
    <property type="entry name" value="PAS_4"/>
    <property type="match status" value="1"/>
</dbReference>
<dbReference type="Proteomes" id="UP000682739">
    <property type="component" value="Chromosome"/>
</dbReference>
<feature type="transmembrane region" description="Helical" evidence="1">
    <location>
        <begin position="185"/>
        <end position="207"/>
    </location>
</feature>
<dbReference type="InterPro" id="IPR013655">
    <property type="entry name" value="PAS_fold_3"/>
</dbReference>
<evidence type="ECO:0000259" key="5">
    <source>
        <dbReference type="PROSITE" id="PS50924"/>
    </source>
</evidence>
<dbReference type="InterPro" id="IPR000014">
    <property type="entry name" value="PAS"/>
</dbReference>
<gene>
    <name evidence="6" type="ORF">J1N51_11340</name>
</gene>
<feature type="transmembrane region" description="Helical" evidence="1">
    <location>
        <begin position="26"/>
        <end position="50"/>
    </location>
</feature>
<feature type="domain" description="PAC" evidence="3">
    <location>
        <begin position="455"/>
        <end position="505"/>
    </location>
</feature>
<reference evidence="6" key="1">
    <citation type="submission" date="2021-03" db="EMBL/GenBank/DDBJ databases">
        <title>Description of Psychrosphaera ytuae sp. nov. isolated from deep sea sediment of South China Sea.</title>
        <authorList>
            <person name="Zhang J."/>
            <person name="Xu X.-D."/>
        </authorList>
    </citation>
    <scope>NUCLEOTIDE SEQUENCE</scope>
    <source>
        <strain evidence="6">MTZ26</strain>
    </source>
</reference>
<sequence>MINSIQFHFLLDQDLPQQLIKPSYDIPMVVGSVLIAIFASYVAFVLAARIKRSQLKKESDIWTWLASCFLGVGIWAMHFVGMLAYQLPFVVDYNIEITVLSVVPAILASYIVLSPQLSRYRNLVIKSIMMGLGIGSMHYVGMMAMRIPAQMAYDPYIFAFSVIVAVTLSGFSLKLNDMRQTSSLGFVAINSLSATFMGLAISGMHYTGMAAMRVWGGPPTTPVDVQANHFIAELIVIAVVLLSIFLLIGLELRTRAIVAVRLNTVLEAVQEAVVSIDCSGHIEFVNTSTTAMFGYEPRELIGQNVKILMPDSYAKKHDQYVANSNHDTQNKVFGSSRLLKGKKKNGDIFPITLTIAALSNEKTGGFVGTIRDMSDLRNQEAFMQTVFDSVPMMIAVKDAKDLTFSHINNVGVELMGRPKEEIIGYSDQQLFDAGTADFFESLDRKAILDGKQIVIDEKPLVIGEENRYLRTKKTPIYDSSGKIKYVLGVSEDITDLVEAHREIEHINQRISFATGAAKIGVWEWNMEDNTLIWDDVMFVIFGLSPTQFNGEYGDWAKLLYKDDYDIVVEALQECVANRKDFHQEFRINRPDGQIRYIKGDGRFYGNKMIGINYDVTERVLAEQKIRKMAESDALTGLANRTALIKFLRREKARSKRTGNSVVVLYLDLNKFKPINDTHGHKVGDEVLIEISKRMGDVAREVDCVARVGGDEFVVALADMANLQALDNISERYHSAIVKPIKTEAGELVVGVSIGSAQYPKDGETVDDLLNVADERMFEEKKRSGAGR</sequence>
<feature type="transmembrane region" description="Helical" evidence="1">
    <location>
        <begin position="227"/>
        <end position="248"/>
    </location>
</feature>
<dbReference type="SMART" id="SM00267">
    <property type="entry name" value="GGDEF"/>
    <property type="match status" value="1"/>
</dbReference>
<dbReference type="InterPro" id="IPR035965">
    <property type="entry name" value="PAS-like_dom_sf"/>
</dbReference>
<dbReference type="GO" id="GO:0006355">
    <property type="term" value="P:regulation of DNA-templated transcription"/>
    <property type="evidence" value="ECO:0007669"/>
    <property type="project" value="InterPro"/>
</dbReference>
<evidence type="ECO:0000259" key="2">
    <source>
        <dbReference type="PROSITE" id="PS50112"/>
    </source>
</evidence>
<feature type="transmembrane region" description="Helical" evidence="1">
    <location>
        <begin position="125"/>
        <end position="144"/>
    </location>
</feature>
<dbReference type="NCBIfam" id="TIGR00229">
    <property type="entry name" value="sensory_box"/>
    <property type="match status" value="2"/>
</dbReference>